<evidence type="ECO:0000256" key="5">
    <source>
        <dbReference type="ARBA" id="ARBA00022679"/>
    </source>
</evidence>
<dbReference type="InterPro" id="IPR005467">
    <property type="entry name" value="His_kinase_dom"/>
</dbReference>
<keyword evidence="10" id="KW-1133">Transmembrane helix</keyword>
<dbReference type="CDD" id="cd00082">
    <property type="entry name" value="HisKA"/>
    <property type="match status" value="1"/>
</dbReference>
<evidence type="ECO:0000259" key="12">
    <source>
        <dbReference type="PROSITE" id="PS50110"/>
    </source>
</evidence>
<evidence type="ECO:0000256" key="2">
    <source>
        <dbReference type="ARBA" id="ARBA00004370"/>
    </source>
</evidence>
<sequence length="995" mass="113303">MSIKLKLVCSFLLIVLLSLWVGSMNINHQQQTAAKFKQITAETTAEIIALNQMNFYVFSVIKDTLKILVIEVSAHKTLRSEQQQKIHSIYSINKNFIEWSQKLKNSITNKAHQEMYMRTVKQGEKIFAICLQVISERSTPDKVLQFKKELQDLENNFQNSVNQITQINLNNFVRGDTEAKVLIDKSVTYGILGIILTTFIAVVLALFLYKGIITPINSLKKGTQQIAKENFSHSITIESWDEFAELAQAFNHMARMLENHRKRIHEHTKIIRSKNQDLAEALQHKTEFLANMSHELRTPLNAMIGYTTITLKALKNKIEGRHLQNLQFSQQAAKTLLHLINDILDFSRIETGKVRITPKTVNLREVIEDCAITTRGMLVNKPVKLEMELFSNIPKIKSDRTKIEQILRNLLNNSAKFTKEGKIQIRATYMRNKDSIYLEIEDTGCGIPKENIDNVFEVFTQVDSSTKKSFSGSGLGLAIAKKLCNMLGIEIGVHSEIDRGSIFWLVIPTQFFNTEKIEDATTAPQMPVFKEVFERPQHAQNLSPKNNKAVLHNSQSVHNNVENTPHTDTALDCRADNKIENDPKIENSQKENKRTTNQQTNIVTEKKQKLAIGQKDVMMQNVWVGCIVQKETFQTLKELLDDLPMVLEHIESVDSLIESTNMQTLWAIIVESDCVGFEHLMRVKNHEKIKKIPVIMCSKDQRSVKSWGKIEHITKPIDEEQLVDVLANVNKNNSSEILVVDDDKNCHTIYRNIIESLGYNYHMATSSVDALEYLQNKKNPLVCIVNLLLPAGNGFKLVDSLRNTQNWRKIPIVVTIDKDLSAEQQQRLEKGSYLLLQKDNFEDLKKNVRTVINDIETARTSTILVVDDNNMNLDLASGVCQDAGYTVYKASSAKEGIRICTDYRPDCVVMDLAMPGMDGFEATRILKKNPQTADIPIIACSAFAMDEFRKRAFQAGCCNFIVKPISPETFITQVKKSIITDQIRRMRNETDFVGR</sequence>
<dbReference type="PROSITE" id="PS50110">
    <property type="entry name" value="RESPONSE_REGULATORY"/>
    <property type="match status" value="2"/>
</dbReference>
<dbReference type="RefSeq" id="WP_151968019.1">
    <property type="nucleotide sequence ID" value="NZ_AP019860.1"/>
</dbReference>
<comment type="subcellular location">
    <subcellularLocation>
        <location evidence="2">Membrane</location>
    </subcellularLocation>
</comment>
<evidence type="ECO:0000256" key="6">
    <source>
        <dbReference type="ARBA" id="ARBA00022777"/>
    </source>
</evidence>
<evidence type="ECO:0000256" key="8">
    <source>
        <dbReference type="SAM" id="Coils"/>
    </source>
</evidence>
<organism evidence="14 15">
    <name type="scientific">Uabimicrobium amorphum</name>
    <dbReference type="NCBI Taxonomy" id="2596890"/>
    <lineage>
        <taxon>Bacteria</taxon>
        <taxon>Pseudomonadati</taxon>
        <taxon>Planctomycetota</taxon>
        <taxon>Candidatus Uabimicrobiia</taxon>
        <taxon>Candidatus Uabimicrobiales</taxon>
        <taxon>Candidatus Uabimicrobiaceae</taxon>
        <taxon>Candidatus Uabimicrobium</taxon>
    </lineage>
</organism>
<reference evidence="14 15" key="1">
    <citation type="submission" date="2019-08" db="EMBL/GenBank/DDBJ databases">
        <title>Complete genome sequence of Candidatus Uab amorphum.</title>
        <authorList>
            <person name="Shiratori T."/>
            <person name="Suzuki S."/>
            <person name="Kakizawa Y."/>
            <person name="Ishida K."/>
        </authorList>
    </citation>
    <scope>NUCLEOTIDE SEQUENCE [LARGE SCALE GENOMIC DNA]</scope>
    <source>
        <strain evidence="14 15">SRT547</strain>
    </source>
</reference>
<dbReference type="SUPFAM" id="SSF55874">
    <property type="entry name" value="ATPase domain of HSP90 chaperone/DNA topoisomerase II/histidine kinase"/>
    <property type="match status" value="1"/>
</dbReference>
<proteinExistence type="predicted"/>
<evidence type="ECO:0000256" key="3">
    <source>
        <dbReference type="ARBA" id="ARBA00012438"/>
    </source>
</evidence>
<feature type="coiled-coil region" evidence="8">
    <location>
        <begin position="143"/>
        <end position="170"/>
    </location>
</feature>
<dbReference type="GO" id="GO:0009927">
    <property type="term" value="F:histidine phosphotransfer kinase activity"/>
    <property type="evidence" value="ECO:0007669"/>
    <property type="project" value="TreeGrafter"/>
</dbReference>
<feature type="modified residue" description="4-aspartylphosphate" evidence="7">
    <location>
        <position position="911"/>
    </location>
</feature>
<keyword evidence="8" id="KW-0175">Coiled coil</keyword>
<dbReference type="AlphaFoldDB" id="A0A5S9INJ6"/>
<name>A0A5S9INJ6_UABAM</name>
<dbReference type="PROSITE" id="PS50885">
    <property type="entry name" value="HAMP"/>
    <property type="match status" value="1"/>
</dbReference>
<dbReference type="InterPro" id="IPR036097">
    <property type="entry name" value="HisK_dim/P_sf"/>
</dbReference>
<dbReference type="SMART" id="SM00448">
    <property type="entry name" value="REC"/>
    <property type="match status" value="2"/>
</dbReference>
<feature type="domain" description="Response regulatory" evidence="12">
    <location>
        <begin position="736"/>
        <end position="852"/>
    </location>
</feature>
<comment type="catalytic activity">
    <reaction evidence="1">
        <text>ATP + protein L-histidine = ADP + protein N-phospho-L-histidine.</text>
        <dbReference type="EC" id="2.7.13.3"/>
    </reaction>
</comment>
<dbReference type="InterPro" id="IPR011006">
    <property type="entry name" value="CheY-like_superfamily"/>
</dbReference>
<keyword evidence="6 14" id="KW-0418">Kinase</keyword>
<dbReference type="Gene3D" id="3.30.565.10">
    <property type="entry name" value="Histidine kinase-like ATPase, C-terminal domain"/>
    <property type="match status" value="1"/>
</dbReference>
<dbReference type="Gene3D" id="6.10.340.10">
    <property type="match status" value="1"/>
</dbReference>
<dbReference type="FunFam" id="3.30.565.10:FF:000010">
    <property type="entry name" value="Sensor histidine kinase RcsC"/>
    <property type="match status" value="1"/>
</dbReference>
<dbReference type="SMART" id="SM00387">
    <property type="entry name" value="HATPase_c"/>
    <property type="match status" value="1"/>
</dbReference>
<dbReference type="InterPro" id="IPR004358">
    <property type="entry name" value="Sig_transdc_His_kin-like_C"/>
</dbReference>
<feature type="transmembrane region" description="Helical" evidence="10">
    <location>
        <begin position="187"/>
        <end position="209"/>
    </location>
</feature>
<keyword evidence="4 7" id="KW-0597">Phosphoprotein</keyword>
<dbReference type="PANTHER" id="PTHR43047:SF72">
    <property type="entry name" value="OSMOSENSING HISTIDINE PROTEIN KINASE SLN1"/>
    <property type="match status" value="1"/>
</dbReference>
<dbReference type="Pfam" id="PF02518">
    <property type="entry name" value="HATPase_c"/>
    <property type="match status" value="1"/>
</dbReference>
<dbReference type="KEGG" id="uam:UABAM_02190"/>
<keyword evidence="15" id="KW-1185">Reference proteome</keyword>
<dbReference type="EC" id="2.7.13.3" evidence="3"/>
<dbReference type="GO" id="GO:0005886">
    <property type="term" value="C:plasma membrane"/>
    <property type="evidence" value="ECO:0007669"/>
    <property type="project" value="TreeGrafter"/>
</dbReference>
<evidence type="ECO:0000256" key="10">
    <source>
        <dbReference type="SAM" id="Phobius"/>
    </source>
</evidence>
<dbReference type="SUPFAM" id="SSF52172">
    <property type="entry name" value="CheY-like"/>
    <property type="match status" value="3"/>
</dbReference>
<dbReference type="SUPFAM" id="SSF158472">
    <property type="entry name" value="HAMP domain-like"/>
    <property type="match status" value="1"/>
</dbReference>
<dbReference type="Gene3D" id="3.40.50.2300">
    <property type="match status" value="2"/>
</dbReference>
<evidence type="ECO:0000256" key="9">
    <source>
        <dbReference type="SAM" id="MobiDB-lite"/>
    </source>
</evidence>
<dbReference type="OrthoDB" id="9762493at2"/>
<dbReference type="CDD" id="cd16922">
    <property type="entry name" value="HATPase_EvgS-ArcB-TorS-like"/>
    <property type="match status" value="1"/>
</dbReference>
<feature type="domain" description="Histidine kinase" evidence="11">
    <location>
        <begin position="291"/>
        <end position="511"/>
    </location>
</feature>
<dbReference type="InterPro" id="IPR003661">
    <property type="entry name" value="HisK_dim/P_dom"/>
</dbReference>
<feature type="domain" description="Response regulatory" evidence="12">
    <location>
        <begin position="862"/>
        <end position="978"/>
    </location>
</feature>
<dbReference type="Pfam" id="PF00512">
    <property type="entry name" value="HisKA"/>
    <property type="match status" value="1"/>
</dbReference>
<dbReference type="Pfam" id="PF00672">
    <property type="entry name" value="HAMP"/>
    <property type="match status" value="1"/>
</dbReference>
<dbReference type="PROSITE" id="PS50109">
    <property type="entry name" value="HIS_KIN"/>
    <property type="match status" value="1"/>
</dbReference>
<dbReference type="GO" id="GO:0000155">
    <property type="term" value="F:phosphorelay sensor kinase activity"/>
    <property type="evidence" value="ECO:0007669"/>
    <property type="project" value="InterPro"/>
</dbReference>
<evidence type="ECO:0000313" key="14">
    <source>
        <dbReference type="EMBL" id="BBM83835.1"/>
    </source>
</evidence>
<dbReference type="InterPro" id="IPR036890">
    <property type="entry name" value="HATPase_C_sf"/>
</dbReference>
<dbReference type="CDD" id="cd06225">
    <property type="entry name" value="HAMP"/>
    <property type="match status" value="1"/>
</dbReference>
<feature type="compositionally biased region" description="Polar residues" evidence="9">
    <location>
        <begin position="558"/>
        <end position="567"/>
    </location>
</feature>
<evidence type="ECO:0000256" key="4">
    <source>
        <dbReference type="ARBA" id="ARBA00022553"/>
    </source>
</evidence>
<feature type="compositionally biased region" description="Basic and acidic residues" evidence="9">
    <location>
        <begin position="569"/>
        <end position="594"/>
    </location>
</feature>
<dbReference type="PANTHER" id="PTHR43047">
    <property type="entry name" value="TWO-COMPONENT HISTIDINE PROTEIN KINASE"/>
    <property type="match status" value="1"/>
</dbReference>
<dbReference type="Pfam" id="PF00072">
    <property type="entry name" value="Response_reg"/>
    <property type="match status" value="2"/>
</dbReference>
<dbReference type="Proteomes" id="UP000326354">
    <property type="component" value="Chromosome"/>
</dbReference>
<keyword evidence="10" id="KW-0812">Transmembrane</keyword>
<accession>A0A5S9INJ6</accession>
<feature type="region of interest" description="Disordered" evidence="9">
    <location>
        <begin position="558"/>
        <end position="602"/>
    </location>
</feature>
<comment type="caution">
    <text evidence="7">Lacks conserved residue(s) required for the propagation of feature annotation.</text>
</comment>
<dbReference type="SMART" id="SM00304">
    <property type="entry name" value="HAMP"/>
    <property type="match status" value="1"/>
</dbReference>
<protein>
    <recommendedName>
        <fullName evidence="3">histidine kinase</fullName>
        <ecNumber evidence="3">2.7.13.3</ecNumber>
    </recommendedName>
</protein>
<dbReference type="SUPFAM" id="SSF47384">
    <property type="entry name" value="Homodimeric domain of signal transducing histidine kinase"/>
    <property type="match status" value="1"/>
</dbReference>
<keyword evidence="5" id="KW-0808">Transferase</keyword>
<evidence type="ECO:0000313" key="15">
    <source>
        <dbReference type="Proteomes" id="UP000326354"/>
    </source>
</evidence>
<dbReference type="Gene3D" id="1.10.287.130">
    <property type="match status" value="1"/>
</dbReference>
<dbReference type="InterPro" id="IPR003660">
    <property type="entry name" value="HAMP_dom"/>
</dbReference>
<keyword evidence="10" id="KW-0472">Membrane</keyword>
<evidence type="ECO:0000259" key="13">
    <source>
        <dbReference type="PROSITE" id="PS50885"/>
    </source>
</evidence>
<evidence type="ECO:0000256" key="1">
    <source>
        <dbReference type="ARBA" id="ARBA00000085"/>
    </source>
</evidence>
<dbReference type="SMART" id="SM00388">
    <property type="entry name" value="HisKA"/>
    <property type="match status" value="1"/>
</dbReference>
<dbReference type="PRINTS" id="PR00344">
    <property type="entry name" value="BCTRLSENSOR"/>
</dbReference>
<dbReference type="EMBL" id="AP019860">
    <property type="protein sequence ID" value="BBM83835.1"/>
    <property type="molecule type" value="Genomic_DNA"/>
</dbReference>
<dbReference type="InterPro" id="IPR003594">
    <property type="entry name" value="HATPase_dom"/>
</dbReference>
<feature type="domain" description="HAMP" evidence="13">
    <location>
        <begin position="210"/>
        <end position="262"/>
    </location>
</feature>
<evidence type="ECO:0000259" key="11">
    <source>
        <dbReference type="PROSITE" id="PS50109"/>
    </source>
</evidence>
<dbReference type="InterPro" id="IPR001789">
    <property type="entry name" value="Sig_transdc_resp-reg_receiver"/>
</dbReference>
<dbReference type="CDD" id="cd00156">
    <property type="entry name" value="REC"/>
    <property type="match status" value="1"/>
</dbReference>
<gene>
    <name evidence="14" type="ORF">UABAM_02190</name>
</gene>
<evidence type="ECO:0000256" key="7">
    <source>
        <dbReference type="PROSITE-ProRule" id="PRU00169"/>
    </source>
</evidence>